<organism evidence="2 3">
    <name type="scientific">Clostridium innocuum</name>
    <dbReference type="NCBI Taxonomy" id="1522"/>
    <lineage>
        <taxon>Bacteria</taxon>
        <taxon>Bacillati</taxon>
        <taxon>Bacillota</taxon>
        <taxon>Clostridia</taxon>
        <taxon>Eubacteriales</taxon>
        <taxon>Clostridiaceae</taxon>
        <taxon>Clostridium</taxon>
    </lineage>
</organism>
<dbReference type="RefSeq" id="WP_044908702.1">
    <property type="nucleotide sequence ID" value="NZ_JQIF01000207.1"/>
</dbReference>
<evidence type="ECO:0000313" key="3">
    <source>
        <dbReference type="Proteomes" id="UP000030008"/>
    </source>
</evidence>
<evidence type="ECO:0000256" key="1">
    <source>
        <dbReference type="SAM" id="MobiDB-lite"/>
    </source>
</evidence>
<protein>
    <submittedName>
        <fullName evidence="2">Uncharacterized protein</fullName>
    </submittedName>
</protein>
<dbReference type="EMBL" id="JQIF01000207">
    <property type="protein sequence ID" value="KGJ51009.1"/>
    <property type="molecule type" value="Genomic_DNA"/>
</dbReference>
<gene>
    <name evidence="2" type="ORF">CIAN88_23175</name>
</gene>
<feature type="non-terminal residue" evidence="2">
    <location>
        <position position="137"/>
    </location>
</feature>
<proteinExistence type="predicted"/>
<comment type="caution">
    <text evidence="2">The sequence shown here is derived from an EMBL/GenBank/DDBJ whole genome shotgun (WGS) entry which is preliminary data.</text>
</comment>
<reference evidence="2 3" key="1">
    <citation type="submission" date="2014-08" db="EMBL/GenBank/DDBJ databases">
        <title>Clostridium innocuum, an unnegligible vancomycin-resistant pathogen causing extra-intestinal infections.</title>
        <authorList>
            <person name="Feng Y."/>
            <person name="Chiu C.-H."/>
        </authorList>
    </citation>
    <scope>NUCLEOTIDE SEQUENCE [LARGE SCALE GENOMIC DNA]</scope>
    <source>
        <strain evidence="2 3">AN88</strain>
    </source>
</reference>
<feature type="region of interest" description="Disordered" evidence="1">
    <location>
        <begin position="93"/>
        <end position="137"/>
    </location>
</feature>
<accession>A0A099HZ31</accession>
<dbReference type="AlphaFoldDB" id="A0A099HZ31"/>
<name>A0A099HZ31_CLOIN</name>
<sequence>PPEKHLTKIFIDNLHPKLSHHMRMNCLQTYQDIKSKGIGIEKALLDEGTIRHFKDDSKNKPNNDKSRYWNRNKNVVTDGATDTKNVQFVVASPTPAQTYQPPQAPIYQQPPAPAYQAPIYQQPPQAHQPPMQQYRQQ</sequence>
<dbReference type="Proteomes" id="UP000030008">
    <property type="component" value="Unassembled WGS sequence"/>
</dbReference>
<feature type="non-terminal residue" evidence="2">
    <location>
        <position position="1"/>
    </location>
</feature>
<feature type="compositionally biased region" description="Pro residues" evidence="1">
    <location>
        <begin position="102"/>
        <end position="113"/>
    </location>
</feature>
<feature type="compositionally biased region" description="Low complexity" evidence="1">
    <location>
        <begin position="114"/>
        <end position="137"/>
    </location>
</feature>
<evidence type="ECO:0000313" key="2">
    <source>
        <dbReference type="EMBL" id="KGJ51009.1"/>
    </source>
</evidence>